<organism evidence="1 2">
    <name type="scientific">Lactobacillus crispatus FB077-07</name>
    <dbReference type="NCBI Taxonomy" id="883092"/>
    <lineage>
        <taxon>Bacteria</taxon>
        <taxon>Bacillati</taxon>
        <taxon>Bacillota</taxon>
        <taxon>Bacilli</taxon>
        <taxon>Lactobacillales</taxon>
        <taxon>Lactobacillaceae</taxon>
        <taxon>Lactobacillus</taxon>
    </lineage>
</organism>
<dbReference type="RefSeq" id="WP_005729819.1">
    <property type="nucleotide sequence ID" value="NZ_JH932275.1"/>
</dbReference>
<evidence type="ECO:0000313" key="1">
    <source>
        <dbReference type="EMBL" id="EKB62330.1"/>
    </source>
</evidence>
<dbReference type="AlphaFoldDB" id="K1LZX4"/>
<dbReference type="EMBL" id="AGZG01000114">
    <property type="protein sequence ID" value="EKB62330.1"/>
    <property type="molecule type" value="Genomic_DNA"/>
</dbReference>
<comment type="caution">
    <text evidence="1">The sequence shown here is derived from an EMBL/GenBank/DDBJ whole genome shotgun (WGS) entry which is preliminary data.</text>
</comment>
<dbReference type="PATRIC" id="fig|883092.3.peg.2329"/>
<gene>
    <name evidence="1" type="ORF">HMPREF9249_02344</name>
</gene>
<evidence type="ECO:0000313" key="2">
    <source>
        <dbReference type="Proteomes" id="UP000004722"/>
    </source>
</evidence>
<accession>K1LZX4</accession>
<dbReference type="Proteomes" id="UP000004722">
    <property type="component" value="Unassembled WGS sequence"/>
</dbReference>
<dbReference type="HOGENOM" id="CLU_1413570_0_0_9"/>
<name>K1LZX4_9LACO</name>
<protein>
    <submittedName>
        <fullName evidence="1">Uncharacterized protein</fullName>
    </submittedName>
</protein>
<sequence>MNYLTSIQTKLIQEEQIKVQVVGEAISSLPNYFYSLRELGLEPSDEFADDFYYIQRGYYLLMNSYFMAMHNSNLLYKTGLVKSVALANNINSIFVLNETDKESTDKIISEIRYDLDTVCEALQDILISFSRSQLMYQVLTGERKENISYWTINYFKSVVYAVQIVNNTFDPEPIRVPQKLAHIYQDVIRNEE</sequence>
<reference evidence="1 2" key="1">
    <citation type="submission" date="2012-07" db="EMBL/GenBank/DDBJ databases">
        <title>The Genome Sequence of Lactobacillus crispatus FB077-07.</title>
        <authorList>
            <consortium name="The Broad Institute Genome Sequencing Platform"/>
            <person name="Earl A."/>
            <person name="Ward D."/>
            <person name="Feldgarden M."/>
            <person name="Gevers D."/>
            <person name="Saerens B."/>
            <person name="Vaneechoutte M."/>
            <person name="Walker B."/>
            <person name="Young S.K."/>
            <person name="Zeng Q."/>
            <person name="Gargeya S."/>
            <person name="Fitzgerald M."/>
            <person name="Haas B."/>
            <person name="Abouelleil A."/>
            <person name="Alvarado L."/>
            <person name="Arachchi H.M."/>
            <person name="Berlin A.M."/>
            <person name="Chapman S.B."/>
            <person name="Goldberg J."/>
            <person name="Griggs A."/>
            <person name="Gujja S."/>
            <person name="Hansen M."/>
            <person name="Howarth C."/>
            <person name="Imamovic A."/>
            <person name="Larimer J."/>
            <person name="McCowen C."/>
            <person name="Montmayeur A."/>
            <person name="Murphy C."/>
            <person name="Neiman D."/>
            <person name="Pearson M."/>
            <person name="Priest M."/>
            <person name="Roberts A."/>
            <person name="Saif S."/>
            <person name="Shea T."/>
            <person name="Sisk P."/>
            <person name="Sykes S."/>
            <person name="Wortman J."/>
            <person name="Nusbaum C."/>
            <person name="Birren B."/>
        </authorList>
    </citation>
    <scope>NUCLEOTIDE SEQUENCE [LARGE SCALE GENOMIC DNA]</scope>
    <source>
        <strain evidence="1 2">FB077-07</strain>
    </source>
</reference>
<proteinExistence type="predicted"/>